<dbReference type="GO" id="GO:0006355">
    <property type="term" value="P:regulation of DNA-templated transcription"/>
    <property type="evidence" value="ECO:0007669"/>
    <property type="project" value="InterPro"/>
</dbReference>
<feature type="domain" description="Response regulatory" evidence="5">
    <location>
        <begin position="4"/>
        <end position="135"/>
    </location>
</feature>
<dbReference type="GO" id="GO:0000160">
    <property type="term" value="P:phosphorelay signal transduction system"/>
    <property type="evidence" value="ECO:0007669"/>
    <property type="project" value="InterPro"/>
</dbReference>
<dbReference type="InterPro" id="IPR000792">
    <property type="entry name" value="Tscrpt_reg_LuxR_C"/>
</dbReference>
<dbReference type="Pfam" id="PF00196">
    <property type="entry name" value="GerE"/>
    <property type="match status" value="1"/>
</dbReference>
<dbReference type="CDD" id="cd17535">
    <property type="entry name" value="REC_NarL-like"/>
    <property type="match status" value="1"/>
</dbReference>
<geneLocation type="plasmid" evidence="6">
    <name>unnamed</name>
</geneLocation>
<dbReference type="PANTHER" id="PTHR43214">
    <property type="entry name" value="TWO-COMPONENT RESPONSE REGULATOR"/>
    <property type="match status" value="1"/>
</dbReference>
<keyword evidence="1 3" id="KW-0597">Phosphoprotein</keyword>
<dbReference type="InterPro" id="IPR001789">
    <property type="entry name" value="Sig_transdc_resp-reg_receiver"/>
</dbReference>
<dbReference type="InterPro" id="IPR011006">
    <property type="entry name" value="CheY-like_superfamily"/>
</dbReference>
<evidence type="ECO:0000256" key="3">
    <source>
        <dbReference type="PROSITE-ProRule" id="PRU00169"/>
    </source>
</evidence>
<dbReference type="Proteomes" id="UP000215367">
    <property type="component" value="Unassembled WGS sequence"/>
</dbReference>
<dbReference type="PROSITE" id="PS50110">
    <property type="entry name" value="RESPONSE_REGULATORY"/>
    <property type="match status" value="1"/>
</dbReference>
<evidence type="ECO:0000259" key="5">
    <source>
        <dbReference type="PROSITE" id="PS50110"/>
    </source>
</evidence>
<dbReference type="InterPro" id="IPR039420">
    <property type="entry name" value="WalR-like"/>
</dbReference>
<evidence type="ECO:0000256" key="1">
    <source>
        <dbReference type="ARBA" id="ARBA00022553"/>
    </source>
</evidence>
<sequence length="225" mass="23520">MTPTILLVDDHPVVRAGCQSLLAETKLGRVVEAADGTAALALWCSERPDVVILDLNLPRGAGGKDAGKMESGKMESGGMEVLRAMRAENPAVPVLIFSMHEDPAIAARALKAGAKGYVTKNDAPETLVTAVRCVLAGRVHLDHALARELALMALTPTDDPLAVLTQREREILALVGRGLTAAAIAEALGISQKTVANACTQIKDKLGADSTRALIRIAIDHGLAA</sequence>
<feature type="modified residue" description="4-aspartylphosphate" evidence="3">
    <location>
        <position position="54"/>
    </location>
</feature>
<dbReference type="SUPFAM" id="SSF46894">
    <property type="entry name" value="C-terminal effector domain of the bipartite response regulators"/>
    <property type="match status" value="1"/>
</dbReference>
<keyword evidence="2 6" id="KW-0238">DNA-binding</keyword>
<evidence type="ECO:0000313" key="6">
    <source>
        <dbReference type="EMBL" id="OYD84910.1"/>
    </source>
</evidence>
<dbReference type="AlphaFoldDB" id="A0A235HG84"/>
<dbReference type="EMBL" id="NOWT01000005">
    <property type="protein sequence ID" value="OYD84910.1"/>
    <property type="molecule type" value="Genomic_DNA"/>
</dbReference>
<evidence type="ECO:0000313" key="7">
    <source>
        <dbReference type="Proteomes" id="UP000215367"/>
    </source>
</evidence>
<proteinExistence type="predicted"/>
<dbReference type="Gene3D" id="1.10.10.10">
    <property type="entry name" value="Winged helix-like DNA-binding domain superfamily/Winged helix DNA-binding domain"/>
    <property type="match status" value="1"/>
</dbReference>
<name>A0A235HG84_AZOBR</name>
<dbReference type="CDD" id="cd06170">
    <property type="entry name" value="LuxR_C_like"/>
    <property type="match status" value="1"/>
</dbReference>
<dbReference type="InterPro" id="IPR058245">
    <property type="entry name" value="NreC/VraR/RcsB-like_REC"/>
</dbReference>
<dbReference type="RefSeq" id="WP_094302786.1">
    <property type="nucleotide sequence ID" value="NZ_NOWT01000005.1"/>
</dbReference>
<accession>A0A235HG84</accession>
<dbReference type="InterPro" id="IPR036388">
    <property type="entry name" value="WH-like_DNA-bd_sf"/>
</dbReference>
<reference evidence="6 7" key="1">
    <citation type="submission" date="2017-07" db="EMBL/GenBank/DDBJ databases">
        <title>Whole genome sequence of Azospirillum brasilense 2A1, a potential biofertilizer strain.</title>
        <authorList>
            <person name="Fontana C.A."/>
            <person name="Toffoli L.M."/>
            <person name="Salazar S.M."/>
            <person name="Puglisi E."/>
            <person name="Pedraza R."/>
            <person name="Bassi D."/>
            <person name="Cocconcelli P.S."/>
        </authorList>
    </citation>
    <scope>NUCLEOTIDE SEQUENCE [LARGE SCALE GENOMIC DNA]</scope>
    <source>
        <strain evidence="6 7">2A1</strain>
        <plasmid evidence="6">unnamed</plasmid>
    </source>
</reference>
<feature type="domain" description="HTH luxR-type" evidence="4">
    <location>
        <begin position="157"/>
        <end position="222"/>
    </location>
</feature>
<dbReference type="GO" id="GO:0003677">
    <property type="term" value="F:DNA binding"/>
    <property type="evidence" value="ECO:0007669"/>
    <property type="project" value="UniProtKB-KW"/>
</dbReference>
<dbReference type="Gene3D" id="3.40.50.2300">
    <property type="match status" value="1"/>
</dbReference>
<evidence type="ECO:0000259" key="4">
    <source>
        <dbReference type="PROSITE" id="PS50043"/>
    </source>
</evidence>
<dbReference type="SMART" id="SM00421">
    <property type="entry name" value="HTH_LUXR"/>
    <property type="match status" value="1"/>
</dbReference>
<dbReference type="PRINTS" id="PR00038">
    <property type="entry name" value="HTHLUXR"/>
</dbReference>
<dbReference type="PANTHER" id="PTHR43214:SF43">
    <property type="entry name" value="TWO-COMPONENT RESPONSE REGULATOR"/>
    <property type="match status" value="1"/>
</dbReference>
<organism evidence="6 7">
    <name type="scientific">Azospirillum brasilense</name>
    <dbReference type="NCBI Taxonomy" id="192"/>
    <lineage>
        <taxon>Bacteria</taxon>
        <taxon>Pseudomonadati</taxon>
        <taxon>Pseudomonadota</taxon>
        <taxon>Alphaproteobacteria</taxon>
        <taxon>Rhodospirillales</taxon>
        <taxon>Azospirillaceae</taxon>
        <taxon>Azospirillum</taxon>
    </lineage>
</organism>
<keyword evidence="6" id="KW-0614">Plasmid</keyword>
<dbReference type="PROSITE" id="PS50043">
    <property type="entry name" value="HTH_LUXR_2"/>
    <property type="match status" value="1"/>
</dbReference>
<comment type="caution">
    <text evidence="6">The sequence shown here is derived from an EMBL/GenBank/DDBJ whole genome shotgun (WGS) entry which is preliminary data.</text>
</comment>
<dbReference type="InterPro" id="IPR016032">
    <property type="entry name" value="Sig_transdc_resp-reg_C-effctor"/>
</dbReference>
<dbReference type="Pfam" id="PF00072">
    <property type="entry name" value="Response_reg"/>
    <property type="match status" value="1"/>
</dbReference>
<dbReference type="SMART" id="SM00448">
    <property type="entry name" value="REC"/>
    <property type="match status" value="1"/>
</dbReference>
<dbReference type="SUPFAM" id="SSF52172">
    <property type="entry name" value="CheY-like"/>
    <property type="match status" value="1"/>
</dbReference>
<protein>
    <submittedName>
        <fullName evidence="6">DNA-binding response regulator</fullName>
    </submittedName>
</protein>
<evidence type="ECO:0000256" key="2">
    <source>
        <dbReference type="ARBA" id="ARBA00023125"/>
    </source>
</evidence>
<gene>
    <name evidence="6" type="ORF">CHT98_08390</name>
</gene>